<evidence type="ECO:0000256" key="4">
    <source>
        <dbReference type="PIRNR" id="PIRNR006078"/>
    </source>
</evidence>
<evidence type="ECO:0000256" key="1">
    <source>
        <dbReference type="ARBA" id="ARBA00006284"/>
    </source>
</evidence>
<dbReference type="Proteomes" id="UP000306192">
    <property type="component" value="Unassembled WGS sequence"/>
</dbReference>
<accession>A0A4T2BLN3</accession>
<dbReference type="AlphaFoldDB" id="A0A4T2BLN3"/>
<evidence type="ECO:0000313" key="5">
    <source>
        <dbReference type="EMBL" id="TIH30246.1"/>
    </source>
</evidence>
<dbReference type="SUPFAM" id="SSF110738">
    <property type="entry name" value="Glycerate kinase I"/>
    <property type="match status" value="1"/>
</dbReference>
<dbReference type="GO" id="GO:0031388">
    <property type="term" value="P:organic acid phosphorylation"/>
    <property type="evidence" value="ECO:0007669"/>
    <property type="project" value="UniProtKB-UniRule"/>
</dbReference>
<organism evidence="5 6">
    <name type="scientific">Subtercola vilae</name>
    <dbReference type="NCBI Taxonomy" id="2056433"/>
    <lineage>
        <taxon>Bacteria</taxon>
        <taxon>Bacillati</taxon>
        <taxon>Actinomycetota</taxon>
        <taxon>Actinomycetes</taxon>
        <taxon>Micrococcales</taxon>
        <taxon>Microbacteriaceae</taxon>
        <taxon>Subtercola</taxon>
    </lineage>
</organism>
<dbReference type="InterPro" id="IPR018193">
    <property type="entry name" value="Glyc_kinase_flavodox-like_fold"/>
</dbReference>
<name>A0A4T2BLN3_9MICO</name>
<dbReference type="EMBL" id="QYRT01000053">
    <property type="protein sequence ID" value="TIH30246.1"/>
    <property type="molecule type" value="Genomic_DNA"/>
</dbReference>
<dbReference type="PANTHER" id="PTHR21599:SF0">
    <property type="entry name" value="GLYCERATE KINASE"/>
    <property type="match status" value="1"/>
</dbReference>
<comment type="caution">
    <text evidence="5">The sequence shown here is derived from an EMBL/GenBank/DDBJ whole genome shotgun (WGS) entry which is preliminary data.</text>
</comment>
<dbReference type="InterPro" id="IPR036129">
    <property type="entry name" value="Glycerate_kinase_sf"/>
</dbReference>
<evidence type="ECO:0000313" key="6">
    <source>
        <dbReference type="Proteomes" id="UP000306192"/>
    </source>
</evidence>
<keyword evidence="3 4" id="KW-0418">Kinase</keyword>
<reference evidence="5 6" key="1">
    <citation type="journal article" date="2019" name="Microorganisms">
        <title>Systematic Affiliation and Genome Analysis of Subtercola vilae DB165(T) with Particular Emphasis on Cold Adaptation of an Isolate from a High-Altitude Cold Volcano Lake.</title>
        <authorList>
            <person name="Villalobos A.S."/>
            <person name="Wiese J."/>
            <person name="Imhoff J.F."/>
            <person name="Dorador C."/>
            <person name="Keller A."/>
            <person name="Hentschel U."/>
        </authorList>
    </citation>
    <scope>NUCLEOTIDE SEQUENCE [LARGE SCALE GENOMIC DNA]</scope>
    <source>
        <strain evidence="5 6">DB165</strain>
    </source>
</reference>
<keyword evidence="6" id="KW-1185">Reference proteome</keyword>
<dbReference type="Pfam" id="PF02595">
    <property type="entry name" value="Gly_kinase"/>
    <property type="match status" value="1"/>
</dbReference>
<dbReference type="Gene3D" id="3.90.1510.10">
    <property type="entry name" value="Glycerate kinase, domain 2"/>
    <property type="match status" value="1"/>
</dbReference>
<sequence>MSPSLNVVVAPDSFKGSATAAEVARAIAGGWSEVRPGDTVVERPMADGGEGTIDAFAAAEPRAVRVPVTVTGPDDHPVTAEWLWIPGPEVDADEPVDEIAAALTRGRSGGTGVVELANTSGITLLDGLRPLDAHTIGFGQAIAAALDHGVEKLLLAIGGSSSTDGGAGALTALGARFLTAEGEPVAPGGRGLADVASVDFTLLRRPPVGGAIVVTDVTNGLLGSAGAAAVFGPQKGASPSDVGELDAALASFASIVGMLPTDSPAAAAIVVSSGIGSEASGDEASHRGRSFAQIEGAGAAGGTGFGLLIWGASIRPGAAAVGEALGLAADIEAADVVITGEGTFDFQSAAGKVPSYVLGLAHRFETFPLLVAGSIGASPDEFAASVSLTELAGSTAAAIENPLPFLWAAGRVLANGSARTPPQ</sequence>
<dbReference type="GO" id="GO:0008887">
    <property type="term" value="F:glycerate kinase activity"/>
    <property type="evidence" value="ECO:0007669"/>
    <property type="project" value="UniProtKB-UniRule"/>
</dbReference>
<protein>
    <submittedName>
        <fullName evidence="5">Glycerate kinase</fullName>
    </submittedName>
</protein>
<dbReference type="Gene3D" id="3.40.50.10350">
    <property type="entry name" value="Glycerate kinase, domain 1"/>
    <property type="match status" value="1"/>
</dbReference>
<dbReference type="PIRSF" id="PIRSF006078">
    <property type="entry name" value="GlxK"/>
    <property type="match status" value="1"/>
</dbReference>
<dbReference type="OrthoDB" id="9774290at2"/>
<evidence type="ECO:0000256" key="2">
    <source>
        <dbReference type="ARBA" id="ARBA00022679"/>
    </source>
</evidence>
<dbReference type="InterPro" id="IPR018197">
    <property type="entry name" value="Glycerate_kinase_RE-like"/>
</dbReference>
<evidence type="ECO:0000256" key="3">
    <source>
        <dbReference type="ARBA" id="ARBA00022777"/>
    </source>
</evidence>
<gene>
    <name evidence="5" type="ORF">D4765_17315</name>
</gene>
<keyword evidence="2 4" id="KW-0808">Transferase</keyword>
<dbReference type="RefSeq" id="WP_136643562.1">
    <property type="nucleotide sequence ID" value="NZ_QYRT01000053.1"/>
</dbReference>
<proteinExistence type="inferred from homology"/>
<comment type="similarity">
    <text evidence="1 4">Belongs to the glycerate kinase type-1 family.</text>
</comment>
<dbReference type="InterPro" id="IPR004381">
    <property type="entry name" value="Glycerate_kinase"/>
</dbReference>
<dbReference type="PANTHER" id="PTHR21599">
    <property type="entry name" value="GLYCERATE KINASE"/>
    <property type="match status" value="1"/>
</dbReference>